<dbReference type="InterPro" id="IPR002797">
    <property type="entry name" value="Polysacc_synth"/>
</dbReference>
<evidence type="ECO:0000256" key="4">
    <source>
        <dbReference type="ARBA" id="ARBA00022989"/>
    </source>
</evidence>
<protein>
    <submittedName>
        <fullName evidence="7">Polysaccharide biosynthesis protein</fullName>
    </submittedName>
</protein>
<name>A0ABR7ITS6_9CLOT</name>
<comment type="caution">
    <text evidence="7">The sequence shown here is derived from an EMBL/GenBank/DDBJ whole genome shotgun (WGS) entry which is preliminary data.</text>
</comment>
<dbReference type="EMBL" id="JACOQK010000001">
    <property type="protein sequence ID" value="MBC5788551.1"/>
    <property type="molecule type" value="Genomic_DNA"/>
</dbReference>
<keyword evidence="4 6" id="KW-1133">Transmembrane helix</keyword>
<feature type="transmembrane region" description="Helical" evidence="6">
    <location>
        <begin position="126"/>
        <end position="146"/>
    </location>
</feature>
<feature type="transmembrane region" description="Helical" evidence="6">
    <location>
        <begin position="12"/>
        <end position="31"/>
    </location>
</feature>
<evidence type="ECO:0000256" key="3">
    <source>
        <dbReference type="ARBA" id="ARBA00022692"/>
    </source>
</evidence>
<dbReference type="InterPro" id="IPR024923">
    <property type="entry name" value="PG_synth_SpoVB"/>
</dbReference>
<keyword evidence="5 6" id="KW-0472">Membrane</keyword>
<feature type="transmembrane region" description="Helical" evidence="6">
    <location>
        <begin position="357"/>
        <end position="378"/>
    </location>
</feature>
<dbReference type="RefSeq" id="WP_069987080.1">
    <property type="nucleotide sequence ID" value="NZ_JACOQK010000001.1"/>
</dbReference>
<evidence type="ECO:0000313" key="7">
    <source>
        <dbReference type="EMBL" id="MBC5788551.1"/>
    </source>
</evidence>
<sequence length="521" mass="57162">MSKKTVVQGAIIVLAASILTRILGFVFRIYISNQLGAEGMGLYQLVLSLYMLVVTFATSGISIAVSRMVAEQLEVNRYGSKKTVLRMSVTYSLLVSLGVAFLLFWCAEPLGNYILKDPRTVLSLKYLAPSIPFMAVAACIKGYYYALRKSFMPSSAQVIEQIVKMAFIMVVIQLWLPYGDEYACAAAVLGMTVGEISSCVYAVCMYFAGKTKEKKQVYKRRVAMKTILQISLPIQFSSTFHSLLRLAENLMIIAGLKVFSGGDSSQAIGLYGILKGMVLPLLAFPTSLLSALVTTLIPEVAGANAGGKCQTVSRAVRKVLQLTLLMSVVIVALFMIFPNEIGVLLYGEQQVGQMLQMLCFICPLMYLEMVTVGILNAIGEQMKPMQYNIIDAVLRIGLIWLFVPLGGIQAFLWIMIGSNLFTSILNLRRLLKVTGVKPDYKNWMVKPAIAAAATGLLVRLGCQLLSGYGFQGWLMIGAGCCITIVIYIVLLFALGCVKKKDLLWLKDCFRSKKSAVSSTKH</sequence>
<feature type="transmembrane region" description="Helical" evidence="6">
    <location>
        <begin position="472"/>
        <end position="497"/>
    </location>
</feature>
<dbReference type="Proteomes" id="UP000649151">
    <property type="component" value="Unassembled WGS sequence"/>
</dbReference>
<dbReference type="CDD" id="cd13124">
    <property type="entry name" value="MATE_SpoVB_like"/>
    <property type="match status" value="1"/>
</dbReference>
<evidence type="ECO:0000256" key="6">
    <source>
        <dbReference type="SAM" id="Phobius"/>
    </source>
</evidence>
<keyword evidence="3 6" id="KW-0812">Transmembrane</keyword>
<dbReference type="InterPro" id="IPR050833">
    <property type="entry name" value="Poly_Biosynth_Transport"/>
</dbReference>
<keyword evidence="2" id="KW-1003">Cell membrane</keyword>
<organism evidence="7 8">
    <name type="scientific">Clostridium facile</name>
    <dbReference type="NCBI Taxonomy" id="2763035"/>
    <lineage>
        <taxon>Bacteria</taxon>
        <taxon>Bacillati</taxon>
        <taxon>Bacillota</taxon>
        <taxon>Clostridia</taxon>
        <taxon>Eubacteriales</taxon>
        <taxon>Clostridiaceae</taxon>
        <taxon>Clostridium</taxon>
    </lineage>
</organism>
<feature type="transmembrane region" description="Helical" evidence="6">
    <location>
        <begin position="85"/>
        <end position="106"/>
    </location>
</feature>
<evidence type="ECO:0000313" key="8">
    <source>
        <dbReference type="Proteomes" id="UP000649151"/>
    </source>
</evidence>
<gene>
    <name evidence="7" type="ORF">H8Z77_11100</name>
</gene>
<evidence type="ECO:0000256" key="1">
    <source>
        <dbReference type="ARBA" id="ARBA00004651"/>
    </source>
</evidence>
<accession>A0ABR7ITS6</accession>
<proteinExistence type="predicted"/>
<dbReference type="Pfam" id="PF01943">
    <property type="entry name" value="Polysacc_synt"/>
    <property type="match status" value="1"/>
</dbReference>
<evidence type="ECO:0000256" key="5">
    <source>
        <dbReference type="ARBA" id="ARBA00023136"/>
    </source>
</evidence>
<feature type="transmembrane region" description="Helical" evidence="6">
    <location>
        <begin position="319"/>
        <end position="337"/>
    </location>
</feature>
<dbReference type="PANTHER" id="PTHR30250">
    <property type="entry name" value="PST FAMILY PREDICTED COLANIC ACID TRANSPORTER"/>
    <property type="match status" value="1"/>
</dbReference>
<keyword evidence="8" id="KW-1185">Reference proteome</keyword>
<feature type="transmembrane region" description="Helical" evidence="6">
    <location>
        <begin position="182"/>
        <end position="209"/>
    </location>
</feature>
<evidence type="ECO:0000256" key="2">
    <source>
        <dbReference type="ARBA" id="ARBA00022475"/>
    </source>
</evidence>
<feature type="transmembrane region" description="Helical" evidence="6">
    <location>
        <begin position="158"/>
        <end position="176"/>
    </location>
</feature>
<dbReference type="PANTHER" id="PTHR30250:SF21">
    <property type="entry name" value="LIPID II FLIPPASE MURJ"/>
    <property type="match status" value="1"/>
</dbReference>
<dbReference type="PIRSF" id="PIRSF038958">
    <property type="entry name" value="PG_synth_SpoVB"/>
    <property type="match status" value="1"/>
</dbReference>
<reference evidence="7 8" key="1">
    <citation type="submission" date="2020-08" db="EMBL/GenBank/DDBJ databases">
        <title>Genome public.</title>
        <authorList>
            <person name="Liu C."/>
            <person name="Sun Q."/>
        </authorList>
    </citation>
    <scope>NUCLEOTIDE SEQUENCE [LARGE SCALE GENOMIC DNA]</scope>
    <source>
        <strain evidence="7 8">NSJ-27</strain>
    </source>
</reference>
<comment type="subcellular location">
    <subcellularLocation>
        <location evidence="1">Cell membrane</location>
        <topology evidence="1">Multi-pass membrane protein</topology>
    </subcellularLocation>
</comment>
<feature type="transmembrane region" description="Helical" evidence="6">
    <location>
        <begin position="43"/>
        <end position="65"/>
    </location>
</feature>